<evidence type="ECO:0000313" key="6">
    <source>
        <dbReference type="EMBL" id="KUM95176.1"/>
    </source>
</evidence>
<comment type="caution">
    <text evidence="6">The sequence shown here is derived from an EMBL/GenBank/DDBJ whole genome shotgun (WGS) entry which is preliminary data.</text>
</comment>
<dbReference type="InterPro" id="IPR029055">
    <property type="entry name" value="Ntn_hydrolases_N"/>
</dbReference>
<dbReference type="GO" id="GO:0016740">
    <property type="term" value="F:transferase activity"/>
    <property type="evidence" value="ECO:0007669"/>
    <property type="project" value="UniProtKB-KW"/>
</dbReference>
<dbReference type="STRING" id="67386.AQI95_43355"/>
<evidence type="ECO:0000313" key="7">
    <source>
        <dbReference type="Proteomes" id="UP000053127"/>
    </source>
</evidence>
<dbReference type="EMBL" id="LMWN01000115">
    <property type="protein sequence ID" value="KUM95176.1"/>
    <property type="molecule type" value="Genomic_DNA"/>
</dbReference>
<sequence>MAVQAVLAVVEPQSSGLGGGSEVVYWDSRRHRVRVFDGLSRAPTTVTAGLNVPTAAERHHHGVSAFDQSVDLTGRAVGVPGTVRVLGRLHHAYGSRPWDTLFTAAGRLAATGFPVSPYLHEMTQGMCVYRDLRARYCDGDTPKPVGAKVVNHELARVLREVAVGGADAFYDPAGTIAPAIVARAGRGPLKPRTDSRGPAVIPSLMTVKDFAAYRVRERAPLCGDVFGQRMCTAPPPSYGGIDVLNLLALADRKGIAHLAPGTLAQTHLAIEASRLAGVDARSTVGDPHYTHVPMAALRAPGYLDRRAAQISPTAAQHPVRPGLPPRPAHYPAARDTTSQISIIDAHGNAVSMTTTVNMNFGAALEARGIILNNALTNFTRPERAPSAVGATEQANTMEPGKRPITSMAPTLVLDPAQRLRLVAGSAGGGPIPDYVAQQVLGIIVYRMNPQEALNQWHVSGQTTITDCAGGPDARSDVEQGTTAEHLLPGLTALGHPCARAVPLRSGAATIEERADGQLLGAADPRRDGTATGD</sequence>
<dbReference type="InterPro" id="IPR051792">
    <property type="entry name" value="GGT_bact"/>
</dbReference>
<evidence type="ECO:0000256" key="1">
    <source>
        <dbReference type="ARBA" id="ARBA00009381"/>
    </source>
</evidence>
<dbReference type="AlphaFoldDB" id="A0A101NLP2"/>
<dbReference type="PANTHER" id="PTHR43199">
    <property type="entry name" value="GLUTATHIONE HYDROLASE"/>
    <property type="match status" value="1"/>
</dbReference>
<evidence type="ECO:0000256" key="5">
    <source>
        <dbReference type="SAM" id="MobiDB-lite"/>
    </source>
</evidence>
<dbReference type="Proteomes" id="UP000053127">
    <property type="component" value="Unassembled WGS sequence"/>
</dbReference>
<keyword evidence="7" id="KW-1185">Reference proteome</keyword>
<name>A0A101NLP2_9ACTN</name>
<protein>
    <recommendedName>
        <fullName evidence="8">Gamma-glutamyltransferase</fullName>
    </recommendedName>
</protein>
<feature type="region of interest" description="Disordered" evidence="5">
    <location>
        <begin position="383"/>
        <end position="405"/>
    </location>
</feature>
<reference evidence="6 7" key="1">
    <citation type="submission" date="2015-10" db="EMBL/GenBank/DDBJ databases">
        <title>Draft genome sequence of Streptomyces yokosukanensis DSM 40224, type strain for the species Streptomyces yokosukanensis.</title>
        <authorList>
            <person name="Ruckert C."/>
            <person name="Winkler A."/>
            <person name="Kalinowski J."/>
            <person name="Kampfer P."/>
            <person name="Glaeser S."/>
        </authorList>
    </citation>
    <scope>NUCLEOTIDE SEQUENCE [LARGE SCALE GENOMIC DNA]</scope>
    <source>
        <strain evidence="6 7">DSM 40224</strain>
    </source>
</reference>
<dbReference type="SUPFAM" id="SSF56235">
    <property type="entry name" value="N-terminal nucleophile aminohydrolases (Ntn hydrolases)"/>
    <property type="match status" value="1"/>
</dbReference>
<dbReference type="PANTHER" id="PTHR43199:SF1">
    <property type="entry name" value="GLUTATHIONE HYDROLASE PROENZYME"/>
    <property type="match status" value="1"/>
</dbReference>
<gene>
    <name evidence="6" type="ORF">AQI95_43355</name>
</gene>
<dbReference type="Pfam" id="PF01019">
    <property type="entry name" value="G_glu_transpept"/>
    <property type="match status" value="1"/>
</dbReference>
<accession>A0A101NLP2</accession>
<evidence type="ECO:0000256" key="3">
    <source>
        <dbReference type="ARBA" id="ARBA00022801"/>
    </source>
</evidence>
<dbReference type="Gene3D" id="3.60.20.40">
    <property type="match status" value="1"/>
</dbReference>
<dbReference type="InterPro" id="IPR043137">
    <property type="entry name" value="GGT_ssub_C"/>
</dbReference>
<evidence type="ECO:0008006" key="8">
    <source>
        <dbReference type="Google" id="ProtNLM"/>
    </source>
</evidence>
<comment type="similarity">
    <text evidence="1">Belongs to the gamma-glutamyltransferase family.</text>
</comment>
<keyword evidence="4" id="KW-0865">Zymogen</keyword>
<proteinExistence type="inferred from homology"/>
<dbReference type="InterPro" id="IPR043138">
    <property type="entry name" value="GGT_lsub"/>
</dbReference>
<dbReference type="PRINTS" id="PR01210">
    <property type="entry name" value="GGTRANSPTASE"/>
</dbReference>
<organism evidence="6 7">
    <name type="scientific">Streptomyces yokosukanensis</name>
    <dbReference type="NCBI Taxonomy" id="67386"/>
    <lineage>
        <taxon>Bacteria</taxon>
        <taxon>Bacillati</taxon>
        <taxon>Actinomycetota</taxon>
        <taxon>Actinomycetes</taxon>
        <taxon>Kitasatosporales</taxon>
        <taxon>Streptomycetaceae</taxon>
        <taxon>Streptomyces</taxon>
    </lineage>
</organism>
<dbReference type="Gene3D" id="1.10.246.130">
    <property type="match status" value="1"/>
</dbReference>
<evidence type="ECO:0000256" key="2">
    <source>
        <dbReference type="ARBA" id="ARBA00022679"/>
    </source>
</evidence>
<keyword evidence="3" id="KW-0378">Hydrolase</keyword>
<dbReference type="GO" id="GO:0016787">
    <property type="term" value="F:hydrolase activity"/>
    <property type="evidence" value="ECO:0007669"/>
    <property type="project" value="UniProtKB-KW"/>
</dbReference>
<evidence type="ECO:0000256" key="4">
    <source>
        <dbReference type="ARBA" id="ARBA00023145"/>
    </source>
</evidence>
<keyword evidence="2" id="KW-0808">Transferase</keyword>